<evidence type="ECO:0000313" key="3">
    <source>
        <dbReference type="EMBL" id="KZL77134.1"/>
    </source>
</evidence>
<dbReference type="Proteomes" id="UP000076552">
    <property type="component" value="Unassembled WGS sequence"/>
</dbReference>
<keyword evidence="4" id="KW-1185">Reference proteome</keyword>
<feature type="non-terminal residue" evidence="3">
    <location>
        <position position="1"/>
    </location>
</feature>
<evidence type="ECO:0000256" key="2">
    <source>
        <dbReference type="SAM" id="Phobius"/>
    </source>
</evidence>
<keyword evidence="2" id="KW-1133">Transmembrane helix</keyword>
<reference evidence="3 4" key="1">
    <citation type="submission" date="2015-06" db="EMBL/GenBank/DDBJ databases">
        <title>Survival trade-offs in plant roots during colonization by closely related pathogenic and mutualistic fungi.</title>
        <authorList>
            <person name="Hacquard S."/>
            <person name="Kracher B."/>
            <person name="Hiruma K."/>
            <person name="Weinman A."/>
            <person name="Muench P."/>
            <person name="Garrido Oter R."/>
            <person name="Ver Loren van Themaat E."/>
            <person name="Dallerey J.-F."/>
            <person name="Damm U."/>
            <person name="Henrissat B."/>
            <person name="Lespinet O."/>
            <person name="Thon M."/>
            <person name="Kemen E."/>
            <person name="McHardy A.C."/>
            <person name="Schulze-Lefert P."/>
            <person name="O'Connell R.J."/>
        </authorList>
    </citation>
    <scope>NUCLEOTIDE SEQUENCE [LARGE SCALE GENOMIC DNA]</scope>
    <source>
        <strain evidence="3 4">0861</strain>
    </source>
</reference>
<proteinExistence type="predicted"/>
<dbReference type="AlphaFoldDB" id="A0A166Y038"/>
<sequence length="462" mass="49774">LVDLIVSQVANGSRGLCLLPPRYLDSVPSTPLQLAHCYLSTELTPFFSSPSRATRHVASSIPSHTHAREKGTKAKMPTLRRRGEAARAVEEPDVDETATRAIEPIASHLESLETAPDGKVEALGVVNDATEVAAAKELEATQISERDRDHQHPRRQRSHLPTALQFPLVTVLSFSISSLCYSFLSEWSRGELAGISKSLDTWGEVATLAGWRIFELALGWFGNFDSYDLAALNLLAHGPPVYLIATFYNISTATAVSALGIEMLSTFVPFQLLRPLSGAHAGAKNVANREIITDIPIQIYTTILAAAIYSLTLFSAYKTYLPTTLVLYFEGLPSLAPAYTTNFLATLPVTIAFGIAARSFIFTPFVATGETAEDDKLAEFDPATATLGETLAWNVWGYTTREKVVILRTAVAMLVTGVNTYLQTFMTINGVESYGASLYAGAWVGAAFLTGVGLGFVGGGDA</sequence>
<gene>
    <name evidence="3" type="ORF">CT0861_13021</name>
</gene>
<feature type="transmembrane region" description="Helical" evidence="2">
    <location>
        <begin position="242"/>
        <end position="264"/>
    </location>
</feature>
<feature type="transmembrane region" description="Helical" evidence="2">
    <location>
        <begin position="434"/>
        <end position="457"/>
    </location>
</feature>
<evidence type="ECO:0000313" key="4">
    <source>
        <dbReference type="Proteomes" id="UP000076552"/>
    </source>
</evidence>
<feature type="transmembrane region" description="Helical" evidence="2">
    <location>
        <begin position="299"/>
        <end position="317"/>
    </location>
</feature>
<name>A0A166Y038_9PEZI</name>
<keyword evidence="2" id="KW-0472">Membrane</keyword>
<feature type="region of interest" description="Disordered" evidence="1">
    <location>
        <begin position="138"/>
        <end position="158"/>
    </location>
</feature>
<feature type="compositionally biased region" description="Basic and acidic residues" evidence="1">
    <location>
        <begin position="138"/>
        <end position="150"/>
    </location>
</feature>
<feature type="transmembrane region" description="Helical" evidence="2">
    <location>
        <begin position="405"/>
        <end position="422"/>
    </location>
</feature>
<feature type="compositionally biased region" description="Basic and acidic residues" evidence="1">
    <location>
        <begin position="81"/>
        <end position="90"/>
    </location>
</feature>
<evidence type="ECO:0000256" key="1">
    <source>
        <dbReference type="SAM" id="MobiDB-lite"/>
    </source>
</evidence>
<feature type="transmembrane region" description="Helical" evidence="2">
    <location>
        <begin position="337"/>
        <end position="357"/>
    </location>
</feature>
<keyword evidence="2" id="KW-0812">Transmembrane</keyword>
<accession>A0A166Y038</accession>
<organism evidence="3 4">
    <name type="scientific">Colletotrichum tofieldiae</name>
    <dbReference type="NCBI Taxonomy" id="708197"/>
    <lineage>
        <taxon>Eukaryota</taxon>
        <taxon>Fungi</taxon>
        <taxon>Dikarya</taxon>
        <taxon>Ascomycota</taxon>
        <taxon>Pezizomycotina</taxon>
        <taxon>Sordariomycetes</taxon>
        <taxon>Hypocreomycetidae</taxon>
        <taxon>Glomerellales</taxon>
        <taxon>Glomerellaceae</taxon>
        <taxon>Colletotrichum</taxon>
        <taxon>Colletotrichum spaethianum species complex</taxon>
    </lineage>
</organism>
<feature type="region of interest" description="Disordered" evidence="1">
    <location>
        <begin position="58"/>
        <end position="96"/>
    </location>
</feature>
<dbReference type="EMBL" id="LFIV01000010">
    <property type="protein sequence ID" value="KZL77134.1"/>
    <property type="molecule type" value="Genomic_DNA"/>
</dbReference>
<comment type="caution">
    <text evidence="3">The sequence shown here is derived from an EMBL/GenBank/DDBJ whole genome shotgun (WGS) entry which is preliminary data.</text>
</comment>
<protein>
    <submittedName>
        <fullName evidence="3">Uncharacterized protein</fullName>
    </submittedName>
</protein>